<evidence type="ECO:0000313" key="6">
    <source>
        <dbReference type="Proteomes" id="UP000766904"/>
    </source>
</evidence>
<dbReference type="Gene3D" id="3.50.50.60">
    <property type="entry name" value="FAD/NAD(P)-binding domain"/>
    <property type="match status" value="2"/>
</dbReference>
<comment type="caution">
    <text evidence="5">The sequence shown here is derived from an EMBL/GenBank/DDBJ whole genome shotgun (WGS) entry which is preliminary data.</text>
</comment>
<feature type="domain" description="FAD-dependent oxidoreductase 2 FAD-binding" evidence="4">
    <location>
        <begin position="6"/>
        <end position="410"/>
    </location>
</feature>
<proteinExistence type="predicted"/>
<keyword evidence="6" id="KW-1185">Reference proteome</keyword>
<evidence type="ECO:0000256" key="1">
    <source>
        <dbReference type="ARBA" id="ARBA00022630"/>
    </source>
</evidence>
<dbReference type="InterPro" id="IPR036188">
    <property type="entry name" value="FAD/NAD-bd_sf"/>
</dbReference>
<dbReference type="SUPFAM" id="SSF51905">
    <property type="entry name" value="FAD/NAD(P)-binding domain"/>
    <property type="match status" value="1"/>
</dbReference>
<dbReference type="InterPro" id="IPR050315">
    <property type="entry name" value="FAD-oxidoreductase_2"/>
</dbReference>
<dbReference type="NCBIfam" id="NF003722">
    <property type="entry name" value="PRK05329.1-5"/>
    <property type="match status" value="1"/>
</dbReference>
<dbReference type="GO" id="GO:0004368">
    <property type="term" value="F:glycerol-3-phosphate dehydrogenase (quinone) activity"/>
    <property type="evidence" value="ECO:0007669"/>
    <property type="project" value="InterPro"/>
</dbReference>
<organism evidence="5 6">
    <name type="scientific">Natronococcus pandeyae</name>
    <dbReference type="NCBI Taxonomy" id="2055836"/>
    <lineage>
        <taxon>Archaea</taxon>
        <taxon>Methanobacteriati</taxon>
        <taxon>Methanobacteriota</taxon>
        <taxon>Stenosarchaea group</taxon>
        <taxon>Halobacteria</taxon>
        <taxon>Halobacteriales</taxon>
        <taxon>Natrialbaceae</taxon>
        <taxon>Natronococcus</taxon>
    </lineage>
</organism>
<dbReference type="Pfam" id="PF00890">
    <property type="entry name" value="FAD_binding_2"/>
    <property type="match status" value="1"/>
</dbReference>
<dbReference type="Proteomes" id="UP000766904">
    <property type="component" value="Unassembled WGS sequence"/>
</dbReference>
<protein>
    <submittedName>
        <fullName evidence="5">Anaerobic glycerol-3-phosphate dehydrogenase subunit B</fullName>
    </submittedName>
</protein>
<keyword evidence="2" id="KW-0288">FMN</keyword>
<dbReference type="RefSeq" id="WP_148857186.1">
    <property type="nucleotide sequence ID" value="NZ_PHNJ01000003.1"/>
</dbReference>
<evidence type="ECO:0000256" key="3">
    <source>
        <dbReference type="ARBA" id="ARBA00023002"/>
    </source>
</evidence>
<dbReference type="GO" id="GO:0009331">
    <property type="term" value="C:glycerol-3-phosphate dehydrogenase (FAD) complex"/>
    <property type="evidence" value="ECO:0007669"/>
    <property type="project" value="InterPro"/>
</dbReference>
<accession>A0A8J8Q512</accession>
<keyword evidence="3" id="KW-0560">Oxidoreductase</keyword>
<dbReference type="AlphaFoldDB" id="A0A8J8Q512"/>
<name>A0A8J8Q512_9EURY</name>
<dbReference type="PANTHER" id="PTHR43400:SF11">
    <property type="entry name" value="ANAEROBIC GLYCEROL-3-PHOSPHATE DEHYDROGENASE SUBUNIT B"/>
    <property type="match status" value="1"/>
</dbReference>
<evidence type="ECO:0000256" key="2">
    <source>
        <dbReference type="ARBA" id="ARBA00022643"/>
    </source>
</evidence>
<dbReference type="PIRSF" id="PIRSF000141">
    <property type="entry name" value="Anaerobic_G3P_dh"/>
    <property type="match status" value="1"/>
</dbReference>
<dbReference type="InterPro" id="IPR009158">
    <property type="entry name" value="G3P_DH_GlpB_su"/>
</dbReference>
<evidence type="ECO:0000313" key="5">
    <source>
        <dbReference type="EMBL" id="TYL39049.1"/>
    </source>
</evidence>
<dbReference type="PANTHER" id="PTHR43400">
    <property type="entry name" value="FUMARATE REDUCTASE"/>
    <property type="match status" value="1"/>
</dbReference>
<dbReference type="OrthoDB" id="197288at2157"/>
<gene>
    <name evidence="5" type="ORF">CV102_07070</name>
</gene>
<reference evidence="5" key="1">
    <citation type="submission" date="2017-11" db="EMBL/GenBank/DDBJ databases">
        <authorList>
            <person name="Kajale S.C."/>
            <person name="Sharma A."/>
        </authorList>
    </citation>
    <scope>NUCLEOTIDE SEQUENCE</scope>
    <source>
        <strain evidence="5">LS1_42</strain>
    </source>
</reference>
<sequence length="428" mass="45084">MAIEDDVLVIGGGLAGATAALTAAEEGVQVRLVTHKQSTLRHASGLIDVLGYTPAGEGPIVDPFEALADLPEGHPYERVGTEAVREALSFFDEIAGDAYSGGHTASNALVPTHGGTVKPTARYPVSTAAGLASVPEDTLLVGFETLTDFDAPLAASHLEAAGAPFSARGVTLTFPGIVRDDAKINRYAHLLDHEETVQTGAGETSAREALAATVDAHLKDESRVGFPAILGDDHAADVRADLEDALGVDVFEVPMGPPSLPGMRLEDMLYDALGDAGVRVTSGVPVIDYETDGNGAIEHVVVDRHGQEVPYRAEQYVLATGGLVGKGVRSERERVFEPIFDCHIPHAAERYDWFVEDVFGEQPYARFGLVPDRELRPLGEDDDPEFSNLRAVGGVLGGYDYAAEKSGAGVSLATGYVAGERAGTEASR</sequence>
<dbReference type="NCBIfam" id="TIGR03378">
    <property type="entry name" value="glycerol3P_GlpB"/>
    <property type="match status" value="1"/>
</dbReference>
<evidence type="ECO:0000259" key="4">
    <source>
        <dbReference type="Pfam" id="PF00890"/>
    </source>
</evidence>
<dbReference type="InterPro" id="IPR003953">
    <property type="entry name" value="FAD-dep_OxRdtase_2_FAD-bd"/>
</dbReference>
<dbReference type="EMBL" id="PHNJ01000003">
    <property type="protein sequence ID" value="TYL39049.1"/>
    <property type="molecule type" value="Genomic_DNA"/>
</dbReference>
<keyword evidence="1" id="KW-0285">Flavoprotein</keyword>